<feature type="chain" id="PRO_5034999121" description="CBM-cenC domain-containing protein" evidence="1">
    <location>
        <begin position="23"/>
        <end position="383"/>
    </location>
</feature>
<evidence type="ECO:0008006" key="4">
    <source>
        <dbReference type="Google" id="ProtNLM"/>
    </source>
</evidence>
<keyword evidence="3" id="KW-1185">Reference proteome</keyword>
<dbReference type="AlphaFoldDB" id="A0A7M2X541"/>
<protein>
    <recommendedName>
        <fullName evidence="4">CBM-cenC domain-containing protein</fullName>
    </recommendedName>
</protein>
<dbReference type="RefSeq" id="WP_206295491.1">
    <property type="nucleotide sequence ID" value="NZ_CP063458.1"/>
</dbReference>
<keyword evidence="1" id="KW-0732">Signal</keyword>
<evidence type="ECO:0000256" key="1">
    <source>
        <dbReference type="SAM" id="SignalP"/>
    </source>
</evidence>
<dbReference type="EMBL" id="CP063458">
    <property type="protein sequence ID" value="QOV92161.1"/>
    <property type="molecule type" value="Genomic_DNA"/>
</dbReference>
<name>A0A7M2X541_9BACT</name>
<proteinExistence type="predicted"/>
<dbReference type="Proteomes" id="UP000593765">
    <property type="component" value="Chromosome"/>
</dbReference>
<reference evidence="2 3" key="1">
    <citation type="submission" date="2020-10" db="EMBL/GenBank/DDBJ databases">
        <title>Wide distribution of Phycisphaera-like planctomycetes from WD2101 soil group in peatlands and genome analysis of the first cultivated representative.</title>
        <authorList>
            <person name="Dedysh S.N."/>
            <person name="Beletsky A.V."/>
            <person name="Ivanova A."/>
            <person name="Kulichevskaya I.S."/>
            <person name="Suzina N.E."/>
            <person name="Philippov D.A."/>
            <person name="Rakitin A.L."/>
            <person name="Mardanov A.V."/>
            <person name="Ravin N.V."/>
        </authorList>
    </citation>
    <scope>NUCLEOTIDE SEQUENCE [LARGE SCALE GENOMIC DNA]</scope>
    <source>
        <strain evidence="2 3">M1803</strain>
    </source>
</reference>
<sequence length="383" mass="40818">MVRSTVVLLAILLLSSVPTVVATAEPAKPRIAVFPLAGDAAADVREKVGFSIRSKFATDGTYESIDGVTMAEAVADGAAVTLAARPEDLRRLIDHEKPAVLIWGELVGGTPTSVAGATIRLKVLDLRQAGAQPTDVVKKLADPTDLRFAVEEIVQTVAGVGPIRRPNENEVIDDETSKALWTTNPNLIANGDFSGGGEWHAILEARKDRVEPAKALPAADRANIHTLAPGKDEKPNPVLAMVLSRNAAESTGLACLSSPIAIKPGRRYRISFRYKSDGPTAHVFVKGYTTGEDLKGGKAERECFRTQVPPAGPTDGQWRTAVADINPHHPAFAVESLRVDLYAYLSPGTILWDDVVVKDVGPLASKGKDDAIEKPPTRPTGVK</sequence>
<accession>A0A7M2X541</accession>
<evidence type="ECO:0000313" key="3">
    <source>
        <dbReference type="Proteomes" id="UP000593765"/>
    </source>
</evidence>
<dbReference type="KEGG" id="hbs:IPV69_12715"/>
<evidence type="ECO:0000313" key="2">
    <source>
        <dbReference type="EMBL" id="QOV92161.1"/>
    </source>
</evidence>
<dbReference type="Gene3D" id="2.60.120.260">
    <property type="entry name" value="Galactose-binding domain-like"/>
    <property type="match status" value="1"/>
</dbReference>
<feature type="signal peptide" evidence="1">
    <location>
        <begin position="1"/>
        <end position="22"/>
    </location>
</feature>
<gene>
    <name evidence="2" type="ORF">IPV69_12715</name>
</gene>
<organism evidence="2 3">
    <name type="scientific">Humisphaera borealis</name>
    <dbReference type="NCBI Taxonomy" id="2807512"/>
    <lineage>
        <taxon>Bacteria</taxon>
        <taxon>Pseudomonadati</taxon>
        <taxon>Planctomycetota</taxon>
        <taxon>Phycisphaerae</taxon>
        <taxon>Tepidisphaerales</taxon>
        <taxon>Tepidisphaeraceae</taxon>
        <taxon>Humisphaera</taxon>
    </lineage>
</organism>